<gene>
    <name evidence="6" type="ORF">Vqi01_27690</name>
</gene>
<proteinExistence type="inferred from homology"/>
<dbReference type="SUPFAM" id="SSF55729">
    <property type="entry name" value="Acyl-CoA N-acyltransferases (Nat)"/>
    <property type="match status" value="1"/>
</dbReference>
<dbReference type="EMBL" id="BOPC01000034">
    <property type="protein sequence ID" value="GIJ27607.1"/>
    <property type="molecule type" value="Genomic_DNA"/>
</dbReference>
<feature type="binding site" evidence="4">
    <location>
        <begin position="134"/>
        <end position="135"/>
    </location>
    <ligand>
        <name>acetyl-CoA</name>
        <dbReference type="ChEBI" id="CHEBI:57288"/>
    </ligand>
</feature>
<evidence type="ECO:0000256" key="2">
    <source>
        <dbReference type="ARBA" id="ARBA00022679"/>
    </source>
</evidence>
<dbReference type="NCBIfam" id="NF002367">
    <property type="entry name" value="PRK01346.1-4"/>
    <property type="match status" value="1"/>
</dbReference>
<evidence type="ECO:0000256" key="3">
    <source>
        <dbReference type="ARBA" id="ARBA00023315"/>
    </source>
</evidence>
<keyword evidence="3 4" id="KW-0012">Acyltransferase</keyword>
<dbReference type="PROSITE" id="PS51186">
    <property type="entry name" value="GNAT"/>
    <property type="match status" value="1"/>
</dbReference>
<dbReference type="Pfam" id="PF13527">
    <property type="entry name" value="Acetyltransf_9"/>
    <property type="match status" value="1"/>
</dbReference>
<feature type="active site" description="Proton donor" evidence="4">
    <location>
        <position position="139"/>
    </location>
</feature>
<dbReference type="Proteomes" id="UP000653076">
    <property type="component" value="Unassembled WGS sequence"/>
</dbReference>
<dbReference type="SUPFAM" id="SSF55718">
    <property type="entry name" value="SCP-like"/>
    <property type="match status" value="1"/>
</dbReference>
<comment type="similarity">
    <text evidence="1 4">Belongs to the acetyltransferase Eis family.</text>
</comment>
<sequence length="424" mass="46835">MGRRGRTDRLDTTGVTTYSLPVETAGVEDFDEMNRFLNLLFHHEVEPEAHEAERAIFEPERGLLVRDGADLVATTAAFTRELTVPGGGIPAAHVSMVGVAPTHRRRGLLTAMMRRQLRDIHDAGREPVAVLWASEGRIYPRFGYGLASQRALITAETAELRMPAPTTDEGRLRLDRPADRQPDLARVYDRARADRPGWSARDDRWWRYVLVDPESQRGGATERRVVLHEGPDGIDGYGLFRTKSDWDVTGPKSTVTVDEVVTTSPVAYRAIWRMLLSMDLTRQLSWGRAAEDEPLLRLVDEPRRLGTRLVDALWLRVVDVPAALAARRYATDVDVVIEVTDELLPENTGRWRLLGGPKSAVCTPASGPADLACDVRCLGELFLGGAKLTALADAGRVRELHPGALASAGPAFAWHRAASAMEVF</sequence>
<dbReference type="PANTHER" id="PTHR37817:SF1">
    <property type="entry name" value="N-ACETYLTRANSFERASE EIS"/>
    <property type="match status" value="1"/>
</dbReference>
<name>A0ABQ4JBR6_9ACTN</name>
<accession>A0ABQ4JBR6</accession>
<dbReference type="InterPro" id="IPR000182">
    <property type="entry name" value="GNAT_dom"/>
</dbReference>
<reference evidence="6 7" key="1">
    <citation type="submission" date="2021-01" db="EMBL/GenBank/DDBJ databases">
        <title>Whole genome shotgun sequence of Verrucosispora qiuiae NBRC 106684.</title>
        <authorList>
            <person name="Komaki H."/>
            <person name="Tamura T."/>
        </authorList>
    </citation>
    <scope>NUCLEOTIDE SEQUENCE [LARGE SCALE GENOMIC DNA]</scope>
    <source>
        <strain evidence="6 7">NBRC 106684</strain>
    </source>
</reference>
<evidence type="ECO:0000256" key="4">
    <source>
        <dbReference type="HAMAP-Rule" id="MF_01812"/>
    </source>
</evidence>
<feature type="binding site" evidence="4">
    <location>
        <begin position="97"/>
        <end position="99"/>
    </location>
    <ligand>
        <name>acetyl-CoA</name>
        <dbReference type="ChEBI" id="CHEBI:57288"/>
    </ligand>
</feature>
<dbReference type="InterPro" id="IPR051554">
    <property type="entry name" value="Acetyltransferase_Eis"/>
</dbReference>
<dbReference type="InterPro" id="IPR016181">
    <property type="entry name" value="Acyl_CoA_acyltransferase"/>
</dbReference>
<feature type="active site" description="Proton acceptor; via carboxylate" evidence="4">
    <location>
        <position position="424"/>
    </location>
</feature>
<dbReference type="Pfam" id="PF17668">
    <property type="entry name" value="Acetyltransf_17"/>
    <property type="match status" value="1"/>
</dbReference>
<evidence type="ECO:0000313" key="6">
    <source>
        <dbReference type="EMBL" id="GIJ27607.1"/>
    </source>
</evidence>
<organism evidence="6 7">
    <name type="scientific">Micromonospora qiuiae</name>
    <dbReference type="NCBI Taxonomy" id="502268"/>
    <lineage>
        <taxon>Bacteria</taxon>
        <taxon>Bacillati</taxon>
        <taxon>Actinomycetota</taxon>
        <taxon>Actinomycetes</taxon>
        <taxon>Micromonosporales</taxon>
        <taxon>Micromonosporaceae</taxon>
        <taxon>Micromonospora</taxon>
    </lineage>
</organism>
<comment type="caution">
    <text evidence="6">The sequence shown here is derived from an EMBL/GenBank/DDBJ whole genome shotgun (WGS) entry which is preliminary data.</text>
</comment>
<evidence type="ECO:0000256" key="1">
    <source>
        <dbReference type="ARBA" id="ARBA00009213"/>
    </source>
</evidence>
<evidence type="ECO:0000259" key="5">
    <source>
        <dbReference type="PROSITE" id="PS51186"/>
    </source>
</evidence>
<keyword evidence="2 4" id="KW-0808">Transferase</keyword>
<dbReference type="CDD" id="cd04301">
    <property type="entry name" value="NAT_SF"/>
    <property type="match status" value="1"/>
</dbReference>
<dbReference type="InterPro" id="IPR025559">
    <property type="entry name" value="Eis_dom"/>
</dbReference>
<dbReference type="HAMAP" id="MF_01812">
    <property type="entry name" value="Eis"/>
    <property type="match status" value="1"/>
</dbReference>
<dbReference type="InterPro" id="IPR036527">
    <property type="entry name" value="SCP2_sterol-bd_dom_sf"/>
</dbReference>
<dbReference type="Gene3D" id="3.30.1050.10">
    <property type="entry name" value="SCP2 sterol-binding domain"/>
    <property type="match status" value="1"/>
</dbReference>
<keyword evidence="7" id="KW-1185">Reference proteome</keyword>
<feature type="domain" description="N-acetyltransferase" evidence="5">
    <location>
        <begin position="20"/>
        <end position="165"/>
    </location>
</feature>
<dbReference type="Gene3D" id="3.40.630.30">
    <property type="match status" value="2"/>
</dbReference>
<dbReference type="InterPro" id="IPR022902">
    <property type="entry name" value="NAcTrfase_Eis"/>
</dbReference>
<dbReference type="PANTHER" id="PTHR37817">
    <property type="entry name" value="N-ACETYLTRANSFERASE EIS"/>
    <property type="match status" value="1"/>
</dbReference>
<protein>
    <submittedName>
        <fullName evidence="6">UPF0256 protein</fullName>
    </submittedName>
</protein>
<dbReference type="InterPro" id="IPR041380">
    <property type="entry name" value="Acetyltransf_17"/>
</dbReference>
<comment type="subunit">
    <text evidence="4">Homohexamer; trimer of dimers.</text>
</comment>
<dbReference type="Pfam" id="PF13530">
    <property type="entry name" value="SCP2_2"/>
    <property type="match status" value="1"/>
</dbReference>
<evidence type="ECO:0000313" key="7">
    <source>
        <dbReference type="Proteomes" id="UP000653076"/>
    </source>
</evidence>
<feature type="binding site" evidence="4">
    <location>
        <begin position="105"/>
        <end position="110"/>
    </location>
    <ligand>
        <name>acetyl-CoA</name>
        <dbReference type="ChEBI" id="CHEBI:57288"/>
    </ligand>
</feature>